<dbReference type="EC" id="2.7.13.3" evidence="3"/>
<evidence type="ECO:0000256" key="10">
    <source>
        <dbReference type="SAM" id="Phobius"/>
    </source>
</evidence>
<dbReference type="Proteomes" id="UP000595254">
    <property type="component" value="Chromosome"/>
</dbReference>
<dbReference type="InterPro" id="IPR003594">
    <property type="entry name" value="HATPase_dom"/>
</dbReference>
<dbReference type="CDD" id="cd00075">
    <property type="entry name" value="HATPase"/>
    <property type="match status" value="1"/>
</dbReference>
<keyword evidence="6" id="KW-0547">Nucleotide-binding</keyword>
<evidence type="ECO:0000256" key="1">
    <source>
        <dbReference type="ARBA" id="ARBA00000085"/>
    </source>
</evidence>
<dbReference type="FunFam" id="1.10.287.130:FF:000036">
    <property type="entry name" value="Two-component sensor histidine kinase"/>
    <property type="match status" value="1"/>
</dbReference>
<keyword evidence="4" id="KW-0597">Phosphoprotein</keyword>
<keyword evidence="10" id="KW-0472">Membrane</keyword>
<dbReference type="InterPro" id="IPR036097">
    <property type="entry name" value="HisK_dim/P_sf"/>
</dbReference>
<dbReference type="SUPFAM" id="SSF55874">
    <property type="entry name" value="ATPase domain of HSP90 chaperone/DNA topoisomerase II/histidine kinase"/>
    <property type="match status" value="1"/>
</dbReference>
<name>A0A974NJP7_PERPY</name>
<keyword evidence="10" id="KW-1133">Transmembrane helix</keyword>
<dbReference type="Pfam" id="PF00512">
    <property type="entry name" value="HisKA"/>
    <property type="match status" value="1"/>
</dbReference>
<evidence type="ECO:0000256" key="3">
    <source>
        <dbReference type="ARBA" id="ARBA00012438"/>
    </source>
</evidence>
<feature type="domain" description="Histidine kinase" evidence="11">
    <location>
        <begin position="191"/>
        <end position="407"/>
    </location>
</feature>
<organism evidence="12 13">
    <name type="scientific">Peribacillus psychrosaccharolyticus</name>
    <name type="common">Bacillus psychrosaccharolyticus</name>
    <dbReference type="NCBI Taxonomy" id="1407"/>
    <lineage>
        <taxon>Bacteria</taxon>
        <taxon>Bacillati</taxon>
        <taxon>Bacillota</taxon>
        <taxon>Bacilli</taxon>
        <taxon>Bacillales</taxon>
        <taxon>Bacillaceae</taxon>
        <taxon>Peribacillus</taxon>
    </lineage>
</organism>
<comment type="catalytic activity">
    <reaction evidence="1">
        <text>ATP + protein L-histidine = ADP + protein N-phospho-L-histidine.</text>
        <dbReference type="EC" id="2.7.13.3"/>
    </reaction>
</comment>
<dbReference type="GO" id="GO:0005886">
    <property type="term" value="C:plasma membrane"/>
    <property type="evidence" value="ECO:0007669"/>
    <property type="project" value="UniProtKB-SubCell"/>
</dbReference>
<keyword evidence="8" id="KW-0067">ATP-binding</keyword>
<reference evidence="12 13" key="1">
    <citation type="submission" date="2021-01" db="EMBL/GenBank/DDBJ databases">
        <title>FDA dAtabase for Regulatory Grade micrObial Sequences (FDA-ARGOS): Supporting development and validation of Infectious Disease Dx tests.</title>
        <authorList>
            <person name="Nelson B."/>
            <person name="Plummer A."/>
            <person name="Tallon L."/>
            <person name="Sadzewicz L."/>
            <person name="Zhao X."/>
            <person name="Boylan J."/>
            <person name="Ott S."/>
            <person name="Bowen H."/>
            <person name="Vavikolanu K."/>
            <person name="Mehta A."/>
            <person name="Aluvathingal J."/>
            <person name="Nadendla S."/>
            <person name="Myers T."/>
            <person name="Yan Y."/>
            <person name="Sichtig H."/>
        </authorList>
    </citation>
    <scope>NUCLEOTIDE SEQUENCE [LARGE SCALE GENOMIC DNA]</scope>
    <source>
        <strain evidence="12 13">FDAARGOS_1161</strain>
    </source>
</reference>
<evidence type="ECO:0000256" key="4">
    <source>
        <dbReference type="ARBA" id="ARBA00022553"/>
    </source>
</evidence>
<dbReference type="GO" id="GO:0000155">
    <property type="term" value="F:phosphorelay sensor kinase activity"/>
    <property type="evidence" value="ECO:0007669"/>
    <property type="project" value="InterPro"/>
</dbReference>
<dbReference type="InterPro" id="IPR050736">
    <property type="entry name" value="Sensor_HK_Regulatory"/>
</dbReference>
<dbReference type="KEGG" id="ppsr:I6J18_14990"/>
<dbReference type="PROSITE" id="PS50109">
    <property type="entry name" value="HIS_KIN"/>
    <property type="match status" value="1"/>
</dbReference>
<comment type="subcellular location">
    <subcellularLocation>
        <location evidence="2">Cell membrane</location>
        <topology evidence="2">Multi-pass membrane protein</topology>
    </subcellularLocation>
</comment>
<dbReference type="SMART" id="SM00387">
    <property type="entry name" value="HATPase_c"/>
    <property type="match status" value="1"/>
</dbReference>
<dbReference type="CDD" id="cd00082">
    <property type="entry name" value="HisKA"/>
    <property type="match status" value="1"/>
</dbReference>
<dbReference type="SUPFAM" id="SSF47384">
    <property type="entry name" value="Homodimeric domain of signal transducing histidine kinase"/>
    <property type="match status" value="1"/>
</dbReference>
<evidence type="ECO:0000256" key="6">
    <source>
        <dbReference type="ARBA" id="ARBA00022741"/>
    </source>
</evidence>
<dbReference type="InterPro" id="IPR005467">
    <property type="entry name" value="His_kinase_dom"/>
</dbReference>
<dbReference type="Pfam" id="PF02518">
    <property type="entry name" value="HATPase_c"/>
    <property type="match status" value="1"/>
</dbReference>
<dbReference type="FunFam" id="3.30.565.10:FF:000006">
    <property type="entry name" value="Sensor histidine kinase WalK"/>
    <property type="match status" value="1"/>
</dbReference>
<gene>
    <name evidence="12" type="ORF">I6J18_14990</name>
</gene>
<keyword evidence="7 12" id="KW-0418">Kinase</keyword>
<dbReference type="GO" id="GO:0005524">
    <property type="term" value="F:ATP binding"/>
    <property type="evidence" value="ECO:0007669"/>
    <property type="project" value="UniProtKB-KW"/>
</dbReference>
<dbReference type="RefSeq" id="WP_040374639.1">
    <property type="nucleotide sequence ID" value="NZ_CP068053.1"/>
</dbReference>
<dbReference type="Gene3D" id="1.10.287.130">
    <property type="match status" value="1"/>
</dbReference>
<evidence type="ECO:0000313" key="13">
    <source>
        <dbReference type="Proteomes" id="UP000595254"/>
    </source>
</evidence>
<dbReference type="InterPro" id="IPR004358">
    <property type="entry name" value="Sig_transdc_His_kin-like_C"/>
</dbReference>
<evidence type="ECO:0000256" key="2">
    <source>
        <dbReference type="ARBA" id="ARBA00004651"/>
    </source>
</evidence>
<dbReference type="PANTHER" id="PTHR43711">
    <property type="entry name" value="TWO-COMPONENT HISTIDINE KINASE"/>
    <property type="match status" value="1"/>
</dbReference>
<feature type="transmembrane region" description="Helical" evidence="10">
    <location>
        <begin position="148"/>
        <end position="171"/>
    </location>
</feature>
<dbReference type="AlphaFoldDB" id="A0A974NJP7"/>
<evidence type="ECO:0000313" key="12">
    <source>
        <dbReference type="EMBL" id="QQS98956.1"/>
    </source>
</evidence>
<evidence type="ECO:0000256" key="8">
    <source>
        <dbReference type="ARBA" id="ARBA00022840"/>
    </source>
</evidence>
<keyword evidence="10" id="KW-0812">Transmembrane</keyword>
<accession>A0A974NJP7</accession>
<dbReference type="Gene3D" id="3.30.565.10">
    <property type="entry name" value="Histidine kinase-like ATPase, C-terminal domain"/>
    <property type="match status" value="1"/>
</dbReference>
<dbReference type="SMART" id="SM00388">
    <property type="entry name" value="HisKA"/>
    <property type="match status" value="1"/>
</dbReference>
<evidence type="ECO:0000256" key="9">
    <source>
        <dbReference type="ARBA" id="ARBA00023012"/>
    </source>
</evidence>
<keyword evidence="9" id="KW-0902">Two-component regulatory system</keyword>
<dbReference type="PANTHER" id="PTHR43711:SF26">
    <property type="entry name" value="SENSOR HISTIDINE KINASE RCSC"/>
    <property type="match status" value="1"/>
</dbReference>
<dbReference type="EMBL" id="CP068053">
    <property type="protein sequence ID" value="QQS98956.1"/>
    <property type="molecule type" value="Genomic_DNA"/>
</dbReference>
<dbReference type="InterPro" id="IPR003661">
    <property type="entry name" value="HisK_dim/P_dom"/>
</dbReference>
<evidence type="ECO:0000256" key="7">
    <source>
        <dbReference type="ARBA" id="ARBA00022777"/>
    </source>
</evidence>
<proteinExistence type="predicted"/>
<evidence type="ECO:0000256" key="5">
    <source>
        <dbReference type="ARBA" id="ARBA00022679"/>
    </source>
</evidence>
<dbReference type="InterPro" id="IPR036890">
    <property type="entry name" value="HATPase_C_sf"/>
</dbReference>
<keyword evidence="13" id="KW-1185">Reference proteome</keyword>
<feature type="transmembrane region" description="Helical" evidence="10">
    <location>
        <begin position="12"/>
        <end position="31"/>
    </location>
</feature>
<evidence type="ECO:0000259" key="11">
    <source>
        <dbReference type="PROSITE" id="PS50109"/>
    </source>
</evidence>
<sequence length="407" mass="45438">MFQKTRWQLTILNSIVFIVLLAILSRAVYWYTETQIYKEVNGSLIKMLEEDRPMKGKNPQGRFLIGPEPSSIIWGPDQQIIEPVINENNPLQGKEKELYPTVFNSVEEVKAGDANFRSLAAKLQTSYGEITIQFIRNVDSEKALLNRLMLILLVGSGIGSLVAIGAGYFLAGRALVPIKKTWDNQQRFVSDASHEIRTPLAVIQAKTELLFQSPSATVEEKAVDISIISNEVRRLNKLVNSLLTLARSDSNQIELNKTHFLLNEEVDDIVLQYEDIAEYQGKKIKNNTTEKDILFVGDRERIHQLLVILVDNAMKFTSDGGVIALSCSKTASSVILKVEDNGKGIPEQEIPNIFNRFYQIDTSRNANQGAGLGLSIAKWIVDIHLGTIKVKSEPGLVTSFEVTLPAK</sequence>
<keyword evidence="5" id="KW-0808">Transferase</keyword>
<dbReference type="PRINTS" id="PR00344">
    <property type="entry name" value="BCTRLSENSOR"/>
</dbReference>
<protein>
    <recommendedName>
        <fullName evidence="3">histidine kinase</fullName>
        <ecNumber evidence="3">2.7.13.3</ecNumber>
    </recommendedName>
</protein>